<dbReference type="SUPFAM" id="SSF58113">
    <property type="entry name" value="Apolipoprotein A-I"/>
    <property type="match status" value="1"/>
</dbReference>
<reference evidence="3" key="1">
    <citation type="submission" date="2012-04" db="EMBL/GenBank/DDBJ databases">
        <authorList>
            <person name="Borisov I.G."/>
            <person name="Ivanikova N.V."/>
            <person name="Pinevich A.V."/>
        </authorList>
    </citation>
    <scope>NUCLEOTIDE SEQUENCE</scope>
    <source>
        <strain evidence="3">CALU 1027</strain>
    </source>
</reference>
<dbReference type="RefSeq" id="WP_017712255.1">
    <property type="nucleotide sequence ID" value="NZ_KB235936.1"/>
</dbReference>
<evidence type="ECO:0000313" key="4">
    <source>
        <dbReference type="Proteomes" id="UP000034681"/>
    </source>
</evidence>
<comment type="caution">
    <text evidence="3">The sequence shown here is derived from an EMBL/GenBank/DDBJ whole genome shotgun (WGS) entry which is preliminary data.</text>
</comment>
<name>A0A0M2PWK8_PROHO</name>
<gene>
    <name evidence="3" type="ORF">PROH_18180</name>
</gene>
<evidence type="ECO:0000256" key="1">
    <source>
        <dbReference type="SAM" id="Coils"/>
    </source>
</evidence>
<accession>A0A0M2PWK8</accession>
<dbReference type="AlphaFoldDB" id="A0A0M2PWK8"/>
<dbReference type="eggNOG" id="ENOG502ZBAA">
    <property type="taxonomic scope" value="Bacteria"/>
</dbReference>
<organism evidence="3 4">
    <name type="scientific">Prochlorothrix hollandica PCC 9006 = CALU 1027</name>
    <dbReference type="NCBI Taxonomy" id="317619"/>
    <lineage>
        <taxon>Bacteria</taxon>
        <taxon>Bacillati</taxon>
        <taxon>Cyanobacteriota</taxon>
        <taxon>Cyanophyceae</taxon>
        <taxon>Prochlorotrichales</taxon>
        <taxon>Prochlorotrichaceae</taxon>
        <taxon>Prochlorothrix</taxon>
    </lineage>
</organism>
<evidence type="ECO:0000256" key="2">
    <source>
        <dbReference type="SAM" id="MobiDB-lite"/>
    </source>
</evidence>
<dbReference type="OrthoDB" id="5623405at2"/>
<dbReference type="Proteomes" id="UP000034681">
    <property type="component" value="Unassembled WGS sequence"/>
</dbReference>
<keyword evidence="1" id="KW-0175">Coiled coil</keyword>
<evidence type="ECO:0000313" key="3">
    <source>
        <dbReference type="EMBL" id="KKI98756.1"/>
    </source>
</evidence>
<dbReference type="EMBL" id="AJTX02000007">
    <property type="protein sequence ID" value="KKI98756.1"/>
    <property type="molecule type" value="Genomic_DNA"/>
</dbReference>
<feature type="compositionally biased region" description="Basic residues" evidence="2">
    <location>
        <begin position="268"/>
        <end position="278"/>
    </location>
</feature>
<keyword evidence="4" id="KW-1185">Reference proteome</keyword>
<dbReference type="Gene3D" id="1.20.5.1230">
    <property type="entry name" value="Apolipoprotein A-I"/>
    <property type="match status" value="1"/>
</dbReference>
<sequence length="278" mass="31950">MTDLTKADLRERLGNIDQIRDILFGPQTREFLTRLEQLERNVANQGQELRSRIDEVRQGVTADIRSDIEKLDTKIRQLVLKDEAEKNDIGKQIETIHKRIVTVADELEEALMDDLKTSEETLDQRIKTLAAKEDEEKFELRQQVDLLSKKLASHVEALDEAIDSQTSTLRDDFLNSRDRLQTDLSDLRTQIFEELERYVSMLSEVKVSKDDMAELLFELGLRLKGSEFVPELQEVANLPDLNPPRLAEDTTPTPLESDDLAKPPVSSRKSRPRRSTRA</sequence>
<proteinExistence type="predicted"/>
<feature type="coiled-coil region" evidence="1">
    <location>
        <begin position="28"/>
        <end position="55"/>
    </location>
</feature>
<feature type="region of interest" description="Disordered" evidence="2">
    <location>
        <begin position="236"/>
        <end position="278"/>
    </location>
</feature>
<protein>
    <submittedName>
        <fullName evidence="3">Uncharacterized protein</fullName>
    </submittedName>
</protein>